<sequence length="370" mass="42440">MPQRGDRAIQQGPVQPEGKVLKASPSGGLHRFQQLPDELKVMIWKEALPRDNIQYISIDLDEEKNSDPRQQSQTLTTMTATLAELKKSTWWHRHNISRVNRLANGVVKSLPRRSLLCRSAAFPKKGKAGGIIQAVDIGLASEVVCIHFTGPNPMGIFEGLLVQHTIMRPLQKLRRLAIDLDNLSGRGLNKKQRDWFDNPLVCICNQGWQHTTKAFCPRVLRYWLLDLRGLQTFYVMCRLAQLKDLDKEYVKVLKEAGGSEVPLPAQNNARSKSGNSKRAPMRRKPNAREMLLGVMKRFKETAKRERLEVYEDAQTAYYEVREQDSEPLAIHRDIWPLLRETWMEGEPDEVKHFRRVSYKLLVGCGLKTRA</sequence>
<dbReference type="OrthoDB" id="4759809at2759"/>
<evidence type="ECO:0000313" key="4">
    <source>
        <dbReference type="Proteomes" id="UP000756346"/>
    </source>
</evidence>
<keyword evidence="4" id="KW-1185">Reference proteome</keyword>
<accession>A0A9P9BM34</accession>
<dbReference type="GeneID" id="70190569"/>
<organism evidence="3 4">
    <name type="scientific">Microdochium trichocladiopsis</name>
    <dbReference type="NCBI Taxonomy" id="1682393"/>
    <lineage>
        <taxon>Eukaryota</taxon>
        <taxon>Fungi</taxon>
        <taxon>Dikarya</taxon>
        <taxon>Ascomycota</taxon>
        <taxon>Pezizomycotina</taxon>
        <taxon>Sordariomycetes</taxon>
        <taxon>Xylariomycetidae</taxon>
        <taxon>Xylariales</taxon>
        <taxon>Microdochiaceae</taxon>
        <taxon>Microdochium</taxon>
    </lineage>
</organism>
<evidence type="ECO:0000259" key="2">
    <source>
        <dbReference type="Pfam" id="PF20150"/>
    </source>
</evidence>
<reference evidence="3" key="1">
    <citation type="journal article" date="2021" name="Nat. Commun.">
        <title>Genetic determinants of endophytism in the Arabidopsis root mycobiome.</title>
        <authorList>
            <person name="Mesny F."/>
            <person name="Miyauchi S."/>
            <person name="Thiergart T."/>
            <person name="Pickel B."/>
            <person name="Atanasova L."/>
            <person name="Karlsson M."/>
            <person name="Huettel B."/>
            <person name="Barry K.W."/>
            <person name="Haridas S."/>
            <person name="Chen C."/>
            <person name="Bauer D."/>
            <person name="Andreopoulos W."/>
            <person name="Pangilinan J."/>
            <person name="LaButti K."/>
            <person name="Riley R."/>
            <person name="Lipzen A."/>
            <person name="Clum A."/>
            <person name="Drula E."/>
            <person name="Henrissat B."/>
            <person name="Kohler A."/>
            <person name="Grigoriev I.V."/>
            <person name="Martin F.M."/>
            <person name="Hacquard S."/>
        </authorList>
    </citation>
    <scope>NUCLEOTIDE SEQUENCE</scope>
    <source>
        <strain evidence="3">MPI-CAGE-CH-0230</strain>
    </source>
</reference>
<evidence type="ECO:0000313" key="3">
    <source>
        <dbReference type="EMBL" id="KAH7029213.1"/>
    </source>
</evidence>
<protein>
    <recommendedName>
        <fullName evidence="2">2EXR domain-containing protein</fullName>
    </recommendedName>
</protein>
<dbReference type="Proteomes" id="UP000756346">
    <property type="component" value="Unassembled WGS sequence"/>
</dbReference>
<feature type="region of interest" description="Disordered" evidence="1">
    <location>
        <begin position="1"/>
        <end position="27"/>
    </location>
</feature>
<dbReference type="InterPro" id="IPR045518">
    <property type="entry name" value="2EXR"/>
</dbReference>
<feature type="compositionally biased region" description="Polar residues" evidence="1">
    <location>
        <begin position="265"/>
        <end position="276"/>
    </location>
</feature>
<feature type="region of interest" description="Disordered" evidence="1">
    <location>
        <begin position="261"/>
        <end position="283"/>
    </location>
</feature>
<dbReference type="AlphaFoldDB" id="A0A9P9BM34"/>
<evidence type="ECO:0000256" key="1">
    <source>
        <dbReference type="SAM" id="MobiDB-lite"/>
    </source>
</evidence>
<proteinExistence type="predicted"/>
<dbReference type="Pfam" id="PF20150">
    <property type="entry name" value="2EXR"/>
    <property type="match status" value="1"/>
</dbReference>
<dbReference type="EMBL" id="JAGTJQ010000006">
    <property type="protein sequence ID" value="KAH7029213.1"/>
    <property type="molecule type" value="Genomic_DNA"/>
</dbReference>
<name>A0A9P9BM34_9PEZI</name>
<feature type="domain" description="2EXR" evidence="2">
    <location>
        <begin position="30"/>
        <end position="106"/>
    </location>
</feature>
<gene>
    <name evidence="3" type="ORF">B0I36DRAFT_384763</name>
</gene>
<dbReference type="RefSeq" id="XP_046011501.1">
    <property type="nucleotide sequence ID" value="XM_046161023.1"/>
</dbReference>
<comment type="caution">
    <text evidence="3">The sequence shown here is derived from an EMBL/GenBank/DDBJ whole genome shotgun (WGS) entry which is preliminary data.</text>
</comment>